<gene>
    <name evidence="1" type="ORF">BI308_19795</name>
</gene>
<dbReference type="STRING" id="1925591.BI308_19795"/>
<dbReference type="AlphaFoldDB" id="A0A1L9QMK2"/>
<evidence type="ECO:0000313" key="1">
    <source>
        <dbReference type="EMBL" id="OJJ22263.1"/>
    </source>
</evidence>
<dbReference type="Proteomes" id="UP000183940">
    <property type="component" value="Unassembled WGS sequence"/>
</dbReference>
<proteinExistence type="predicted"/>
<comment type="caution">
    <text evidence="1">The sequence shown here is derived from an EMBL/GenBank/DDBJ whole genome shotgun (WGS) entry which is preliminary data.</text>
</comment>
<evidence type="ECO:0000313" key="2">
    <source>
        <dbReference type="Proteomes" id="UP000183940"/>
    </source>
</evidence>
<reference evidence="1" key="1">
    <citation type="submission" date="2016-10" db="EMBL/GenBank/DDBJ databases">
        <title>CRISPR-Cas defence system in Roseofilum reptotaenium: evidence of a bacteriophage-cyanobacterium arms race in the coral black band disease.</title>
        <authorList>
            <person name="Buerger P."/>
            <person name="Wood-Charlson E.M."/>
            <person name="Weynberg K.D."/>
            <person name="Willis B."/>
            <person name="Van Oppen M.J."/>
        </authorList>
    </citation>
    <scope>NUCLEOTIDE SEQUENCE [LARGE SCALE GENOMIC DNA]</scope>
    <source>
        <strain evidence="1">AO1-A</strain>
    </source>
</reference>
<organism evidence="1 2">
    <name type="scientific">Roseofilum reptotaenium AO1-A</name>
    <dbReference type="NCBI Taxonomy" id="1925591"/>
    <lineage>
        <taxon>Bacteria</taxon>
        <taxon>Bacillati</taxon>
        <taxon>Cyanobacteriota</taxon>
        <taxon>Cyanophyceae</taxon>
        <taxon>Desertifilales</taxon>
        <taxon>Desertifilaceae</taxon>
        <taxon>Roseofilum</taxon>
    </lineage>
</organism>
<name>A0A1L9QMK2_9CYAN</name>
<sequence>MLEILCLSMDDGRQPKRLFLEASYGEMIRLDSTRVIGTSLEFLYGLEPPDYSFEILLETLADLSRISRGKFRPQNIVEIDKEIIQFNLNSKICSLVIEDAPDNPLTLAGQINPIIAETGYQFESYSNCRSNLLILLISEQEKQKIIPINGWEFENCWEHYAFIFNDRRSWY</sequence>
<keyword evidence="2" id="KW-1185">Reference proteome</keyword>
<protein>
    <submittedName>
        <fullName evidence="1">Uncharacterized protein</fullName>
    </submittedName>
</protein>
<dbReference type="EMBL" id="MLAW01000043">
    <property type="protein sequence ID" value="OJJ22263.1"/>
    <property type="molecule type" value="Genomic_DNA"/>
</dbReference>
<accession>A0A1L9QMK2</accession>